<organism evidence="3 4">
    <name type="scientific">Rhynchospora pubera</name>
    <dbReference type="NCBI Taxonomy" id="906938"/>
    <lineage>
        <taxon>Eukaryota</taxon>
        <taxon>Viridiplantae</taxon>
        <taxon>Streptophyta</taxon>
        <taxon>Embryophyta</taxon>
        <taxon>Tracheophyta</taxon>
        <taxon>Spermatophyta</taxon>
        <taxon>Magnoliopsida</taxon>
        <taxon>Liliopsida</taxon>
        <taxon>Poales</taxon>
        <taxon>Cyperaceae</taxon>
        <taxon>Cyperoideae</taxon>
        <taxon>Rhynchosporeae</taxon>
        <taxon>Rhynchospora</taxon>
    </lineage>
</organism>
<evidence type="ECO:0000313" key="3">
    <source>
        <dbReference type="EMBL" id="KAJ4790460.1"/>
    </source>
</evidence>
<dbReference type="Pfam" id="PF03101">
    <property type="entry name" value="FAR1"/>
    <property type="match status" value="1"/>
</dbReference>
<feature type="domain" description="FAR1" evidence="2">
    <location>
        <begin position="53"/>
        <end position="150"/>
    </location>
</feature>
<feature type="compositionally biased region" description="Basic and acidic residues" evidence="1">
    <location>
        <begin position="1"/>
        <end position="11"/>
    </location>
</feature>
<name>A0AAV8FA25_9POAL</name>
<proteinExistence type="predicted"/>
<evidence type="ECO:0000256" key="1">
    <source>
        <dbReference type="SAM" id="MobiDB-lite"/>
    </source>
</evidence>
<comment type="caution">
    <text evidence="3">The sequence shown here is derived from an EMBL/GenBank/DDBJ whole genome shotgun (WGS) entry which is preliminary data.</text>
</comment>
<feature type="compositionally biased region" description="Acidic residues" evidence="1">
    <location>
        <begin position="19"/>
        <end position="32"/>
    </location>
</feature>
<feature type="region of interest" description="Disordered" evidence="1">
    <location>
        <begin position="1"/>
        <end position="32"/>
    </location>
</feature>
<reference evidence="3" key="1">
    <citation type="submission" date="2022-08" db="EMBL/GenBank/DDBJ databases">
        <authorList>
            <person name="Marques A."/>
        </authorList>
    </citation>
    <scope>NUCLEOTIDE SEQUENCE</scope>
    <source>
        <strain evidence="3">RhyPub2mFocal</strain>
        <tissue evidence="3">Leaves</tissue>
    </source>
</reference>
<dbReference type="PANTHER" id="PTHR47718">
    <property type="entry name" value="OS01G0519700 PROTEIN"/>
    <property type="match status" value="1"/>
</dbReference>
<accession>A0AAV8FA25</accession>
<evidence type="ECO:0000313" key="4">
    <source>
        <dbReference type="Proteomes" id="UP001140206"/>
    </source>
</evidence>
<gene>
    <name evidence="3" type="ORF">LUZ62_041706</name>
</gene>
<dbReference type="Proteomes" id="UP001140206">
    <property type="component" value="Chromosome 2"/>
</dbReference>
<evidence type="ECO:0000259" key="2">
    <source>
        <dbReference type="Pfam" id="PF03101"/>
    </source>
</evidence>
<dbReference type="AlphaFoldDB" id="A0AAV8FA25"/>
<dbReference type="InterPro" id="IPR004330">
    <property type="entry name" value="FAR1_DNA_bnd_dom"/>
</dbReference>
<keyword evidence="4" id="KW-1185">Reference proteome</keyword>
<dbReference type="EMBL" id="JAMFTS010000002">
    <property type="protein sequence ID" value="KAJ4790460.1"/>
    <property type="molecule type" value="Genomic_DNA"/>
</dbReference>
<protein>
    <submittedName>
        <fullName evidence="3">Protein FAR1-RELATED SEQUENCE 5</fullName>
    </submittedName>
</protein>
<sequence length="243" mass="28021">MVTIRDVDEGAKSASNDENNSEEELEDDIDPHEDVEFTPYIGKLFATSDDAFDFYNNYALLRGFSIRRRSNYKSSKLQDVSSISFSCSKEGISKVEKEAKKARENGAQEMTPQKDRASTRTGCKARLRLKFHNQAWKVSVFDDVHNHPLVISPSKVRSLHSHRSMSPEVVDTIKSMYEQNIETAKIHEYLKVRNGAKKSLKFKRKDVSNVIASENRRLDGIDVESSLMYFQKKKEEDEEFFYD</sequence>